<feature type="chain" id="PRO_5045721458" description="Phosphate-selective porin O and P" evidence="1">
    <location>
        <begin position="25"/>
        <end position="372"/>
    </location>
</feature>
<dbReference type="InterPro" id="IPR023614">
    <property type="entry name" value="Porin_dom_sf"/>
</dbReference>
<dbReference type="Proteomes" id="UP001143307">
    <property type="component" value="Unassembled WGS sequence"/>
</dbReference>
<evidence type="ECO:0000313" key="2">
    <source>
        <dbReference type="EMBL" id="MCX2972710.1"/>
    </source>
</evidence>
<reference evidence="2" key="1">
    <citation type="submission" date="2019-02" db="EMBL/GenBank/DDBJ databases">
        <authorList>
            <person name="Li S.-H."/>
        </authorList>
    </citation>
    <scope>NUCLEOTIDE SEQUENCE</scope>
    <source>
        <strain evidence="2">IMCC8485</strain>
    </source>
</reference>
<feature type="signal peptide" evidence="1">
    <location>
        <begin position="1"/>
        <end position="24"/>
    </location>
</feature>
<evidence type="ECO:0008006" key="4">
    <source>
        <dbReference type="Google" id="ProtNLM"/>
    </source>
</evidence>
<dbReference type="RefSeq" id="WP_279251692.1">
    <property type="nucleotide sequence ID" value="NZ_SHNP01000001.1"/>
</dbReference>
<comment type="caution">
    <text evidence="2">The sequence shown here is derived from an EMBL/GenBank/DDBJ whole genome shotgun (WGS) entry which is preliminary data.</text>
</comment>
<proteinExistence type="predicted"/>
<keyword evidence="3" id="KW-1185">Reference proteome</keyword>
<dbReference type="Pfam" id="PF07396">
    <property type="entry name" value="Porin_O_P"/>
    <property type="match status" value="1"/>
</dbReference>
<keyword evidence="1" id="KW-0732">Signal</keyword>
<name>A0ABT3SST1_9GAMM</name>
<dbReference type="EMBL" id="SHNP01000001">
    <property type="protein sequence ID" value="MCX2972710.1"/>
    <property type="molecule type" value="Genomic_DNA"/>
</dbReference>
<evidence type="ECO:0000313" key="3">
    <source>
        <dbReference type="Proteomes" id="UP001143307"/>
    </source>
</evidence>
<sequence>MPSARTYFFAVLALITVSPSPAQAQSSYDNLWDQLKLYDGSEGAGLVKNFALSGRLQADAIFADADEGEFDDLLWRRFRFGFKSKLANDWVVQLEGDFDLQESVGDWYSRLTDAYVGWNPGEELDLRFLKHSAGFTLDGATSSKKLLTTERNNLTNNLWFTAEYFSGVSAKGELENGLTYRAGVFSGDPDDEVGFQDGSYFTLTSLGWNFSSMLELKTAKVRFDYVYQDQDPLNNTRNFSNVTNLVSQWENGHWGLWTDLSAGNGWGEQSDIWGLVLMPFYSSSEKLQWVARYTYLDSKEANGLRLGRYEREIVGDKGDQYSEFYLGANYFFYGQKLKWQNGLQYGKMKDTVGDGGRYEGWAFTSGIRIYWY</sequence>
<protein>
    <recommendedName>
        <fullName evidence="4">Phosphate-selective porin O and P</fullName>
    </recommendedName>
</protein>
<gene>
    <name evidence="2" type="ORF">EYC87_03795</name>
</gene>
<accession>A0ABT3SST1</accession>
<dbReference type="SUPFAM" id="SSF56935">
    <property type="entry name" value="Porins"/>
    <property type="match status" value="1"/>
</dbReference>
<evidence type="ECO:0000256" key="1">
    <source>
        <dbReference type="SAM" id="SignalP"/>
    </source>
</evidence>
<organism evidence="2 3">
    <name type="scientific">Candidatus Seongchinamella marina</name>
    <dbReference type="NCBI Taxonomy" id="2518990"/>
    <lineage>
        <taxon>Bacteria</taxon>
        <taxon>Pseudomonadati</taxon>
        <taxon>Pseudomonadota</taxon>
        <taxon>Gammaproteobacteria</taxon>
        <taxon>Cellvibrionales</taxon>
        <taxon>Halieaceae</taxon>
        <taxon>Seongchinamella</taxon>
    </lineage>
</organism>
<dbReference type="InterPro" id="IPR010870">
    <property type="entry name" value="Porin_O/P"/>
</dbReference>
<dbReference type="Gene3D" id="2.40.160.10">
    <property type="entry name" value="Porin"/>
    <property type="match status" value="1"/>
</dbReference>